<proteinExistence type="predicted"/>
<name>A0A182SEE9_9DIPT</name>
<dbReference type="SUPFAM" id="SSF52058">
    <property type="entry name" value="L domain-like"/>
    <property type="match status" value="1"/>
</dbReference>
<keyword evidence="4" id="KW-1185">Reference proteome</keyword>
<reference evidence="3" key="2">
    <citation type="submission" date="2020-05" db="UniProtKB">
        <authorList>
            <consortium name="EnsemblMetazoa"/>
        </authorList>
    </citation>
    <scope>IDENTIFICATION</scope>
    <source>
        <strain evidence="3">maculatus3</strain>
    </source>
</reference>
<evidence type="ECO:0000256" key="2">
    <source>
        <dbReference type="ARBA" id="ARBA00022737"/>
    </source>
</evidence>
<dbReference type="AlphaFoldDB" id="A0A182SEE9"/>
<protein>
    <recommendedName>
        <fullName evidence="5">Leucine rich immune protein (Coil-less)</fullName>
    </recommendedName>
</protein>
<evidence type="ECO:0000313" key="4">
    <source>
        <dbReference type="Proteomes" id="UP000075901"/>
    </source>
</evidence>
<evidence type="ECO:0000313" key="3">
    <source>
        <dbReference type="EnsemblMetazoa" id="AMAM005120-PA"/>
    </source>
</evidence>
<organism evidence="3 4">
    <name type="scientific">Anopheles maculatus</name>
    <dbReference type="NCBI Taxonomy" id="74869"/>
    <lineage>
        <taxon>Eukaryota</taxon>
        <taxon>Metazoa</taxon>
        <taxon>Ecdysozoa</taxon>
        <taxon>Arthropoda</taxon>
        <taxon>Hexapoda</taxon>
        <taxon>Insecta</taxon>
        <taxon>Pterygota</taxon>
        <taxon>Neoptera</taxon>
        <taxon>Endopterygota</taxon>
        <taxon>Diptera</taxon>
        <taxon>Nematocera</taxon>
        <taxon>Culicoidea</taxon>
        <taxon>Culicidae</taxon>
        <taxon>Anophelinae</taxon>
        <taxon>Anopheles</taxon>
        <taxon>Anopheles maculatus group</taxon>
    </lineage>
</organism>
<reference evidence="4" key="1">
    <citation type="submission" date="2013-09" db="EMBL/GenBank/DDBJ databases">
        <title>The Genome Sequence of Anopheles maculatus species B.</title>
        <authorList>
            <consortium name="The Broad Institute Genomics Platform"/>
            <person name="Neafsey D.E."/>
            <person name="Besansky N."/>
            <person name="Howell P."/>
            <person name="Walton C."/>
            <person name="Young S.K."/>
            <person name="Zeng Q."/>
            <person name="Gargeya S."/>
            <person name="Fitzgerald M."/>
            <person name="Haas B."/>
            <person name="Abouelleil A."/>
            <person name="Allen A.W."/>
            <person name="Alvarado L."/>
            <person name="Arachchi H.M."/>
            <person name="Berlin A.M."/>
            <person name="Chapman S.B."/>
            <person name="Gainer-Dewar J."/>
            <person name="Goldberg J."/>
            <person name="Griggs A."/>
            <person name="Gujja S."/>
            <person name="Hansen M."/>
            <person name="Howarth C."/>
            <person name="Imamovic A."/>
            <person name="Ireland A."/>
            <person name="Larimer J."/>
            <person name="McCowan C."/>
            <person name="Murphy C."/>
            <person name="Pearson M."/>
            <person name="Poon T.W."/>
            <person name="Priest M."/>
            <person name="Roberts A."/>
            <person name="Saif S."/>
            <person name="Shea T."/>
            <person name="Sisk P."/>
            <person name="Sykes S."/>
            <person name="Wortman J."/>
            <person name="Nusbaum C."/>
            <person name="Birren B."/>
        </authorList>
    </citation>
    <scope>NUCLEOTIDE SEQUENCE [LARGE SCALE GENOMIC DNA]</scope>
    <source>
        <strain evidence="4">maculatus3</strain>
    </source>
</reference>
<dbReference type="PANTHER" id="PTHR45712">
    <property type="entry name" value="AGAP008170-PA"/>
    <property type="match status" value="1"/>
</dbReference>
<dbReference type="Proteomes" id="UP000075901">
    <property type="component" value="Unassembled WGS sequence"/>
</dbReference>
<dbReference type="PANTHER" id="PTHR45712:SF22">
    <property type="entry name" value="INSULIN-LIKE GROWTH FACTOR-BINDING PROTEIN COMPLEX ACID LABILE SUBUNIT"/>
    <property type="match status" value="1"/>
</dbReference>
<keyword evidence="2" id="KW-0677">Repeat</keyword>
<dbReference type="Pfam" id="PF13855">
    <property type="entry name" value="LRR_8"/>
    <property type="match status" value="1"/>
</dbReference>
<evidence type="ECO:0008006" key="5">
    <source>
        <dbReference type="Google" id="ProtNLM"/>
    </source>
</evidence>
<sequence length="246" mass="28426">MRNCTLKHWNPDEEGYFVLQHVPVNNSVLRVVNFMSSTIDARLFDELHSFSSVEISMAANVKRLLLPANSTITSLTLYRTRLSWAYFEENVFLQHLTITDSPLNVVVPQSVTNLKHLKELKLQKTRIANINTNWLCDELKQLEILDIDENQISFIVGPDRVQCTSRLIKFLMRNNRLRNVNLQNFDAFTKLQDLNIAYNQIESIMGRLMSVELNHLGFAGNRLTSIDFCHWNKLGNVSEISIAFNK</sequence>
<dbReference type="InterPro" id="IPR050333">
    <property type="entry name" value="SLRP"/>
</dbReference>
<evidence type="ECO:0000256" key="1">
    <source>
        <dbReference type="ARBA" id="ARBA00022614"/>
    </source>
</evidence>
<dbReference type="VEuPathDB" id="VectorBase:AMAM005120"/>
<dbReference type="InterPro" id="IPR001611">
    <property type="entry name" value="Leu-rich_rpt"/>
</dbReference>
<keyword evidence="1" id="KW-0433">Leucine-rich repeat</keyword>
<dbReference type="Gene3D" id="3.80.10.10">
    <property type="entry name" value="Ribonuclease Inhibitor"/>
    <property type="match status" value="1"/>
</dbReference>
<dbReference type="EnsemblMetazoa" id="AMAM005120-RA">
    <property type="protein sequence ID" value="AMAM005120-PA"/>
    <property type="gene ID" value="AMAM005120"/>
</dbReference>
<dbReference type="InterPro" id="IPR032675">
    <property type="entry name" value="LRR_dom_sf"/>
</dbReference>
<accession>A0A182SEE9</accession>